<dbReference type="Gene3D" id="3.10.620.30">
    <property type="match status" value="1"/>
</dbReference>
<name>A0A8F9TTH2_9BACT</name>
<accession>A0A8F9TTH2</accession>
<dbReference type="Pfam" id="PF11992">
    <property type="entry name" value="TgpA_N"/>
    <property type="match status" value="1"/>
</dbReference>
<dbReference type="SUPFAM" id="SSF54001">
    <property type="entry name" value="Cysteine proteinases"/>
    <property type="match status" value="1"/>
</dbReference>
<dbReference type="Proteomes" id="UP000825051">
    <property type="component" value="Chromosome"/>
</dbReference>
<dbReference type="KEGG" id="ole:K0B96_09140"/>
<dbReference type="EMBL" id="CP080507">
    <property type="protein sequence ID" value="QYM77494.1"/>
    <property type="molecule type" value="Genomic_DNA"/>
</dbReference>
<evidence type="ECO:0000259" key="2">
    <source>
        <dbReference type="SMART" id="SM00460"/>
    </source>
</evidence>
<keyword evidence="4" id="KW-1185">Reference proteome</keyword>
<dbReference type="InterPro" id="IPR002931">
    <property type="entry name" value="Transglutaminase-like"/>
</dbReference>
<dbReference type="AlphaFoldDB" id="A0A8F9TTH2"/>
<keyword evidence="1" id="KW-0812">Transmembrane</keyword>
<evidence type="ECO:0000256" key="1">
    <source>
        <dbReference type="SAM" id="Phobius"/>
    </source>
</evidence>
<protein>
    <submittedName>
        <fullName evidence="3">DUF3488 and transglutaminase-like domain-containing protein</fullName>
    </submittedName>
</protein>
<evidence type="ECO:0000313" key="4">
    <source>
        <dbReference type="Proteomes" id="UP000825051"/>
    </source>
</evidence>
<sequence>MASRRPQLDAAELQQVRWLLGGALTLLGVWPALLLDTGAEPLAVVTLLLVAAATRWPTLPGRVPRLAHAFAFPVIVTWFVLDLLLTGELLAAMVRLDLLLLLYRGVTYRQRRDDLQIVVLGLFVIVVGGVLSVSIAFAAQVLAFTACALALLFVLTLSGPGREDAGRAWTQVHWGRLARRVGAVWHWRMAVWGGALLAGLVVLAAGLFLVIPRFQLENSLFLERFITKKARTGFSDTIRFGDVTEIQEDNSAALRVDVANAQRLPAVPYWRMVVLDEYRDGTFRLSALLRRAAFERERTRMAIDGPATHGEAPWTFYLEAGVSRFLALPGDFGRVQFREPQNVRGSRELRVVALRDEPVTMTAYRVEDVNLAGWLPDEAFAQQWRAERATALVRTMRQVQLSAADQAAVQRALIASGAEAHLPVEEWSRRACAWLAREHAYSLRPTIPSGAGDPLVRWLASKEGGHCELFAGSLVVMAREAGLAARVITGFKGGGWNGYSGNFTVRNADAHAWCEVFDPARGGWLRVDPTPGGTNAGLGTDALGPVAARRIDRSWAARFDSLRVFWYRRIVSFDQTAQVETLRALKTRTQDAGRALRAWLENAGRTLRRWASAPWTPGRAGRWIGGVVALATAGWAMRRGWRAWRRGSQRGNPVRQEAGRWLARVGSIAGGREEEMAPLIGELQRLRFGPEADGPEAERTFKRARQVWRRRGARVNAA</sequence>
<organism evidence="3 4">
    <name type="scientific">Horticoccus luteus</name>
    <dbReference type="NCBI Taxonomy" id="2862869"/>
    <lineage>
        <taxon>Bacteria</taxon>
        <taxon>Pseudomonadati</taxon>
        <taxon>Verrucomicrobiota</taxon>
        <taxon>Opitutia</taxon>
        <taxon>Opitutales</taxon>
        <taxon>Opitutaceae</taxon>
        <taxon>Horticoccus</taxon>
    </lineage>
</organism>
<dbReference type="InterPro" id="IPR038765">
    <property type="entry name" value="Papain-like_cys_pep_sf"/>
</dbReference>
<gene>
    <name evidence="3" type="ORF">K0B96_09140</name>
</gene>
<feature type="transmembrane region" description="Helical" evidence="1">
    <location>
        <begin position="141"/>
        <end position="159"/>
    </location>
</feature>
<reference evidence="3" key="1">
    <citation type="submission" date="2021-08" db="EMBL/GenBank/DDBJ databases">
        <title>Genome of a novel bacterium of the phylum Verrucomicrobia, Oleiharenicola sp. KSB-15.</title>
        <authorList>
            <person name="Chung J.-H."/>
            <person name="Ahn J.-H."/>
            <person name="Yoon Y."/>
            <person name="Kim D.-Y."/>
            <person name="An S.-H."/>
            <person name="Park I."/>
            <person name="Yeon J."/>
        </authorList>
    </citation>
    <scope>NUCLEOTIDE SEQUENCE</scope>
    <source>
        <strain evidence="3">KSB-15</strain>
    </source>
</reference>
<proteinExistence type="predicted"/>
<dbReference type="SMART" id="SM00460">
    <property type="entry name" value="TGc"/>
    <property type="match status" value="1"/>
</dbReference>
<feature type="transmembrane region" description="Helical" evidence="1">
    <location>
        <begin position="115"/>
        <end position="135"/>
    </location>
</feature>
<evidence type="ECO:0000313" key="3">
    <source>
        <dbReference type="EMBL" id="QYM77494.1"/>
    </source>
</evidence>
<keyword evidence="1" id="KW-1133">Transmembrane helix</keyword>
<dbReference type="InterPro" id="IPR021878">
    <property type="entry name" value="TgpA_N"/>
</dbReference>
<dbReference type="PANTHER" id="PTHR42736">
    <property type="entry name" value="PROTEIN-GLUTAMINE GAMMA-GLUTAMYLTRANSFERASE"/>
    <property type="match status" value="1"/>
</dbReference>
<feature type="transmembrane region" description="Helical" evidence="1">
    <location>
        <begin position="189"/>
        <end position="211"/>
    </location>
</feature>
<keyword evidence="1" id="KW-0472">Membrane</keyword>
<dbReference type="InterPro" id="IPR052901">
    <property type="entry name" value="Bact_TGase-like"/>
</dbReference>
<feature type="transmembrane region" description="Helical" evidence="1">
    <location>
        <begin position="16"/>
        <end position="35"/>
    </location>
</feature>
<dbReference type="RefSeq" id="WP_220160599.1">
    <property type="nucleotide sequence ID" value="NZ_CP080507.1"/>
</dbReference>
<dbReference type="PANTHER" id="PTHR42736:SF1">
    <property type="entry name" value="PROTEIN-GLUTAMINE GAMMA-GLUTAMYLTRANSFERASE"/>
    <property type="match status" value="1"/>
</dbReference>
<feature type="transmembrane region" description="Helical" evidence="1">
    <location>
        <begin position="42"/>
        <end position="58"/>
    </location>
</feature>
<feature type="domain" description="Transglutaminase-like" evidence="2">
    <location>
        <begin position="459"/>
        <end position="531"/>
    </location>
</feature>
<feature type="transmembrane region" description="Helical" evidence="1">
    <location>
        <begin position="70"/>
        <end position="94"/>
    </location>
</feature>
<dbReference type="Pfam" id="PF01841">
    <property type="entry name" value="Transglut_core"/>
    <property type="match status" value="1"/>
</dbReference>